<gene>
    <name evidence="1" type="ORF">Raf01_28700</name>
</gene>
<dbReference type="RefSeq" id="WP_239133604.1">
    <property type="nucleotide sequence ID" value="NZ_BONZ01000027.1"/>
</dbReference>
<sequence length="97" mass="10372">MTIYAVAVHHLMHTCPADPTPHPVSTTRTVVNVVPGRPCQTPVTIRCGHTTAVIPCGRHEPPDRQCGACRTAVTTTQITTTDLDQYARNRAGRGASA</sequence>
<keyword evidence="2" id="KW-1185">Reference proteome</keyword>
<proteinExistence type="predicted"/>
<comment type="caution">
    <text evidence="1">The sequence shown here is derived from an EMBL/GenBank/DDBJ whole genome shotgun (WGS) entry which is preliminary data.</text>
</comment>
<reference evidence="1" key="1">
    <citation type="submission" date="2021-01" db="EMBL/GenBank/DDBJ databases">
        <title>Whole genome shotgun sequence of Rugosimonospora africana NBRC 104875.</title>
        <authorList>
            <person name="Komaki H."/>
            <person name="Tamura T."/>
        </authorList>
    </citation>
    <scope>NUCLEOTIDE SEQUENCE</scope>
    <source>
        <strain evidence="1">NBRC 104875</strain>
    </source>
</reference>
<organism evidence="1 2">
    <name type="scientific">Rugosimonospora africana</name>
    <dbReference type="NCBI Taxonomy" id="556532"/>
    <lineage>
        <taxon>Bacteria</taxon>
        <taxon>Bacillati</taxon>
        <taxon>Actinomycetota</taxon>
        <taxon>Actinomycetes</taxon>
        <taxon>Micromonosporales</taxon>
        <taxon>Micromonosporaceae</taxon>
        <taxon>Rugosimonospora</taxon>
    </lineage>
</organism>
<protein>
    <submittedName>
        <fullName evidence="1">Uncharacterized protein</fullName>
    </submittedName>
</protein>
<evidence type="ECO:0000313" key="1">
    <source>
        <dbReference type="EMBL" id="GIH14698.1"/>
    </source>
</evidence>
<dbReference type="AlphaFoldDB" id="A0A8J3VQU3"/>
<dbReference type="Proteomes" id="UP000642748">
    <property type="component" value="Unassembled WGS sequence"/>
</dbReference>
<accession>A0A8J3VQU3</accession>
<name>A0A8J3VQU3_9ACTN</name>
<evidence type="ECO:0000313" key="2">
    <source>
        <dbReference type="Proteomes" id="UP000642748"/>
    </source>
</evidence>
<dbReference type="EMBL" id="BONZ01000027">
    <property type="protein sequence ID" value="GIH14698.1"/>
    <property type="molecule type" value="Genomic_DNA"/>
</dbReference>